<feature type="compositionally biased region" description="Low complexity" evidence="1">
    <location>
        <begin position="124"/>
        <end position="167"/>
    </location>
</feature>
<evidence type="ECO:0000256" key="1">
    <source>
        <dbReference type="SAM" id="MobiDB-lite"/>
    </source>
</evidence>
<feature type="compositionally biased region" description="Polar residues" evidence="1">
    <location>
        <begin position="213"/>
        <end position="223"/>
    </location>
</feature>
<feature type="compositionally biased region" description="Polar residues" evidence="1">
    <location>
        <begin position="321"/>
        <end position="348"/>
    </location>
</feature>
<feature type="region of interest" description="Disordered" evidence="1">
    <location>
        <begin position="443"/>
        <end position="517"/>
    </location>
</feature>
<protein>
    <recommendedName>
        <fullName evidence="2">5'-3' DNA helicase ZGRF1-like N-terminal domain-containing protein</fullName>
    </recommendedName>
</protein>
<dbReference type="OrthoDB" id="6513042at2759"/>
<evidence type="ECO:0000313" key="3">
    <source>
        <dbReference type="EMBL" id="KAJ5221980.1"/>
    </source>
</evidence>
<dbReference type="AlphaFoldDB" id="A0A9W9NL62"/>
<reference evidence="3" key="1">
    <citation type="submission" date="2022-11" db="EMBL/GenBank/DDBJ databases">
        <authorList>
            <person name="Petersen C."/>
        </authorList>
    </citation>
    <scope>NUCLEOTIDE SEQUENCE</scope>
    <source>
        <strain evidence="3">IBT 23319</strain>
    </source>
</reference>
<dbReference type="InterPro" id="IPR052800">
    <property type="entry name" value="DNA_Repair_Helicase_ZGRF1"/>
</dbReference>
<evidence type="ECO:0000259" key="2">
    <source>
        <dbReference type="Pfam" id="PF10382"/>
    </source>
</evidence>
<dbReference type="EMBL" id="JAPQKT010000009">
    <property type="protein sequence ID" value="KAJ5221980.1"/>
    <property type="molecule type" value="Genomic_DNA"/>
</dbReference>
<feature type="region of interest" description="Disordered" evidence="1">
    <location>
        <begin position="110"/>
        <end position="428"/>
    </location>
</feature>
<dbReference type="GeneID" id="81388939"/>
<proteinExistence type="predicted"/>
<accession>A0A9W9NL62</accession>
<feature type="compositionally biased region" description="Polar residues" evidence="1">
    <location>
        <begin position="114"/>
        <end position="123"/>
    </location>
</feature>
<gene>
    <name evidence="3" type="ORF">N7469_010867</name>
</gene>
<name>A0A9W9NL62_PENCI</name>
<feature type="compositionally biased region" description="Polar residues" evidence="1">
    <location>
        <begin position="417"/>
        <end position="428"/>
    </location>
</feature>
<dbReference type="GO" id="GO:0005634">
    <property type="term" value="C:nucleus"/>
    <property type="evidence" value="ECO:0007669"/>
    <property type="project" value="TreeGrafter"/>
</dbReference>
<dbReference type="PANTHER" id="PTHR28535:SF1">
    <property type="entry name" value="PROTEIN ZGRF1"/>
    <property type="match status" value="1"/>
</dbReference>
<evidence type="ECO:0000313" key="4">
    <source>
        <dbReference type="Proteomes" id="UP001147733"/>
    </source>
</evidence>
<dbReference type="InterPro" id="IPR018838">
    <property type="entry name" value="ZGRF1-like_N"/>
</dbReference>
<sequence>MSLPISTPRATAPPASQSPITASVVKFRCLYTHDLRRKSKRWKDGYLRYHAFNKRVMVYDEHGNYIGDHHWRSAGEVQDGDELELDKGVLIEVGERMGTTQQDLTNLFEKRKSSQTSPSSNRMSSQQLQHSHSQSSQKQTTSMPTATPSFTPTPASSRPSGSQSFRSLNDLLGIKRTPAEYRPSPYEERHPQVTSRPEPSEPAPKRPKVSVGTIPTRSKNVQSGVVDLTESEPETEPQQTRTPSHPTPREKARSNVPIVIPTEESQRKPKGAPSIPNSTSQPRLIQPQEDSPIFAKPALPPPSETRPVGNIPVPPRAPPQDAQNTHTKNKSTHITPDNNDSLRNSRISRPQPDTEPPQQPIKTLRMATDRPRRKLMYSALLPSDTSQKSSPPVMGPPEKRSQSTPKPKESPHASAQDPASTNMEFLPSVSTQFILEEMVVNPGIDSGQNNVSHAGSKESLPSPAQNLSAKRSLDAPLRKSLSDPSALTARSGLHRPTVMRSALSTAPESAEEIEQGPWTSDALDLFDFWPPGRPKPVQY</sequence>
<keyword evidence="4" id="KW-1185">Reference proteome</keyword>
<feature type="compositionally biased region" description="Basic and acidic residues" evidence="1">
    <location>
        <begin position="471"/>
        <end position="481"/>
    </location>
</feature>
<dbReference type="PANTHER" id="PTHR28535">
    <property type="entry name" value="ZINC FINGER GRF-TYPE CONTAINING 1"/>
    <property type="match status" value="1"/>
</dbReference>
<comment type="caution">
    <text evidence="3">The sequence shown here is derived from an EMBL/GenBank/DDBJ whole genome shotgun (WGS) entry which is preliminary data.</text>
</comment>
<organism evidence="3 4">
    <name type="scientific">Penicillium citrinum</name>
    <dbReference type="NCBI Taxonomy" id="5077"/>
    <lineage>
        <taxon>Eukaryota</taxon>
        <taxon>Fungi</taxon>
        <taxon>Dikarya</taxon>
        <taxon>Ascomycota</taxon>
        <taxon>Pezizomycotina</taxon>
        <taxon>Eurotiomycetes</taxon>
        <taxon>Eurotiomycetidae</taxon>
        <taxon>Eurotiales</taxon>
        <taxon>Aspergillaceae</taxon>
        <taxon>Penicillium</taxon>
    </lineage>
</organism>
<feature type="domain" description="5'-3' DNA helicase ZGRF1-like N-terminal" evidence="2">
    <location>
        <begin position="24"/>
        <end position="104"/>
    </location>
</feature>
<dbReference type="GO" id="GO:0006302">
    <property type="term" value="P:double-strand break repair"/>
    <property type="evidence" value="ECO:0007669"/>
    <property type="project" value="TreeGrafter"/>
</dbReference>
<dbReference type="RefSeq" id="XP_056496903.1">
    <property type="nucleotide sequence ID" value="XM_056649772.1"/>
</dbReference>
<dbReference type="GO" id="GO:0035861">
    <property type="term" value="C:site of double-strand break"/>
    <property type="evidence" value="ECO:0007669"/>
    <property type="project" value="TreeGrafter"/>
</dbReference>
<reference evidence="3" key="2">
    <citation type="journal article" date="2023" name="IMA Fungus">
        <title>Comparative genomic study of the Penicillium genus elucidates a diverse pangenome and 15 lateral gene transfer events.</title>
        <authorList>
            <person name="Petersen C."/>
            <person name="Sorensen T."/>
            <person name="Nielsen M.R."/>
            <person name="Sondergaard T.E."/>
            <person name="Sorensen J.L."/>
            <person name="Fitzpatrick D.A."/>
            <person name="Frisvad J.C."/>
            <person name="Nielsen K.L."/>
        </authorList>
    </citation>
    <scope>NUCLEOTIDE SEQUENCE</scope>
    <source>
        <strain evidence="3">IBT 23319</strain>
    </source>
</reference>
<dbReference type="Pfam" id="PF10382">
    <property type="entry name" value="ZGRF1-like_N"/>
    <property type="match status" value="1"/>
</dbReference>
<feature type="compositionally biased region" description="Basic and acidic residues" evidence="1">
    <location>
        <begin position="397"/>
        <end position="411"/>
    </location>
</feature>
<dbReference type="Proteomes" id="UP001147733">
    <property type="component" value="Unassembled WGS sequence"/>
</dbReference>